<comment type="cofactor">
    <cofactor evidence="1">
        <name>L-ascorbate</name>
        <dbReference type="ChEBI" id="CHEBI:38290"/>
    </cofactor>
</comment>
<keyword evidence="12" id="KW-1185">Reference proteome</keyword>
<evidence type="ECO:0000256" key="7">
    <source>
        <dbReference type="ARBA" id="ARBA00023004"/>
    </source>
</evidence>
<evidence type="ECO:0000256" key="3">
    <source>
        <dbReference type="ARBA" id="ARBA00022723"/>
    </source>
</evidence>
<dbReference type="EMBL" id="KZ992437">
    <property type="protein sequence ID" value="RKP10779.1"/>
    <property type="molecule type" value="Genomic_DNA"/>
</dbReference>
<feature type="domain" description="Fe2OG dioxygenase" evidence="10">
    <location>
        <begin position="168"/>
        <end position="279"/>
    </location>
</feature>
<feature type="compositionally biased region" description="Basic and acidic residues" evidence="9">
    <location>
        <begin position="1"/>
        <end position="11"/>
    </location>
</feature>
<dbReference type="OrthoDB" id="430522at2759"/>
<evidence type="ECO:0000313" key="12">
    <source>
        <dbReference type="Proteomes" id="UP000271241"/>
    </source>
</evidence>
<dbReference type="AlphaFoldDB" id="A0A4V1IXE5"/>
<evidence type="ECO:0000256" key="5">
    <source>
        <dbReference type="ARBA" id="ARBA00022964"/>
    </source>
</evidence>
<dbReference type="GO" id="GO:0006449">
    <property type="term" value="P:regulation of translational termination"/>
    <property type="evidence" value="ECO:0007669"/>
    <property type="project" value="TreeGrafter"/>
</dbReference>
<comment type="similarity">
    <text evidence="2">Belongs to the TPA1 family.</text>
</comment>
<reference evidence="12" key="1">
    <citation type="journal article" date="2018" name="Nat. Microbiol.">
        <title>Leveraging single-cell genomics to expand the fungal tree of life.</title>
        <authorList>
            <person name="Ahrendt S.R."/>
            <person name="Quandt C.A."/>
            <person name="Ciobanu D."/>
            <person name="Clum A."/>
            <person name="Salamov A."/>
            <person name="Andreopoulos B."/>
            <person name="Cheng J.F."/>
            <person name="Woyke T."/>
            <person name="Pelin A."/>
            <person name="Henrissat B."/>
            <person name="Reynolds N.K."/>
            <person name="Benny G.L."/>
            <person name="Smith M.E."/>
            <person name="James T.Y."/>
            <person name="Grigoriev I.V."/>
        </authorList>
    </citation>
    <scope>NUCLEOTIDE SEQUENCE [LARGE SCALE GENOMIC DNA]</scope>
    <source>
        <strain evidence="12">RSA 1356</strain>
    </source>
</reference>
<gene>
    <name evidence="11" type="ORF">THASP1DRAFT_21546</name>
</gene>
<evidence type="ECO:0000256" key="9">
    <source>
        <dbReference type="SAM" id="MobiDB-lite"/>
    </source>
</evidence>
<dbReference type="GO" id="GO:0031543">
    <property type="term" value="F:peptidyl-proline dioxygenase activity"/>
    <property type="evidence" value="ECO:0007669"/>
    <property type="project" value="TreeGrafter"/>
</dbReference>
<comment type="catalytic activity">
    <reaction evidence="8">
        <text>[ribosomal protein uS12]-L-proline + 2-oxoglutarate + O2 = [ribosomal protein uS12]-(3S)-3-hydroxy-L-proline + succinate + CO2</text>
        <dbReference type="Rhea" id="RHEA:54156"/>
        <dbReference type="Rhea" id="RHEA-COMP:13816"/>
        <dbReference type="Rhea" id="RHEA-COMP:13818"/>
        <dbReference type="ChEBI" id="CHEBI:15379"/>
        <dbReference type="ChEBI" id="CHEBI:16526"/>
        <dbReference type="ChEBI" id="CHEBI:16810"/>
        <dbReference type="ChEBI" id="CHEBI:30031"/>
        <dbReference type="ChEBI" id="CHEBI:50342"/>
        <dbReference type="ChEBI" id="CHEBI:85428"/>
    </reaction>
</comment>
<dbReference type="InterPro" id="IPR019601">
    <property type="entry name" value="Oxoglutarate/Fe-dep_Oase_C"/>
</dbReference>
<accession>A0A4V1IXE5</accession>
<dbReference type="PROSITE" id="PS51471">
    <property type="entry name" value="FE2OG_OXY"/>
    <property type="match status" value="1"/>
</dbReference>
<dbReference type="PANTHER" id="PTHR12117">
    <property type="entry name" value="HISTONE ACETYLTRANSFERASE COMPLEX"/>
    <property type="match status" value="1"/>
</dbReference>
<evidence type="ECO:0000256" key="8">
    <source>
        <dbReference type="ARBA" id="ARBA00047444"/>
    </source>
</evidence>
<evidence type="ECO:0000256" key="6">
    <source>
        <dbReference type="ARBA" id="ARBA00023002"/>
    </source>
</evidence>
<evidence type="ECO:0000256" key="2">
    <source>
        <dbReference type="ARBA" id="ARBA00007443"/>
    </source>
</evidence>
<protein>
    <submittedName>
        <fullName evidence="11">Oxoglutarate and iron-dependent oxygenase degradation C-term-domain-containing protein</fullName>
    </submittedName>
</protein>
<dbReference type="Pfam" id="PF13661">
    <property type="entry name" value="2OG-FeII_Oxy_4"/>
    <property type="match status" value="1"/>
</dbReference>
<name>A0A4V1IXE5_9FUNG</name>
<keyword evidence="3" id="KW-0479">Metal-binding</keyword>
<dbReference type="SMART" id="SM00702">
    <property type="entry name" value="P4Hc"/>
    <property type="match status" value="1"/>
</dbReference>
<dbReference type="Gene3D" id="2.60.120.620">
    <property type="entry name" value="q2cbj1_9rhob like domain"/>
    <property type="match status" value="2"/>
</dbReference>
<dbReference type="InterPro" id="IPR005123">
    <property type="entry name" value="Oxoglu/Fe-dep_dioxygenase_dom"/>
</dbReference>
<dbReference type="PANTHER" id="PTHR12117:SF0">
    <property type="entry name" value="PROLYL 3-HYDROXYLASE OGFOD1"/>
    <property type="match status" value="1"/>
</dbReference>
<evidence type="ECO:0000256" key="4">
    <source>
        <dbReference type="ARBA" id="ARBA00022896"/>
    </source>
</evidence>
<keyword evidence="4" id="KW-0847">Vitamin C</keyword>
<dbReference type="GO" id="GO:0005506">
    <property type="term" value="F:iron ion binding"/>
    <property type="evidence" value="ECO:0007669"/>
    <property type="project" value="InterPro"/>
</dbReference>
<feature type="region of interest" description="Disordered" evidence="9">
    <location>
        <begin position="1"/>
        <end position="38"/>
    </location>
</feature>
<dbReference type="InterPro" id="IPR051842">
    <property type="entry name" value="uS12_prolyl_hydroxylase"/>
</dbReference>
<dbReference type="GO" id="GO:0031418">
    <property type="term" value="F:L-ascorbic acid binding"/>
    <property type="evidence" value="ECO:0007669"/>
    <property type="project" value="UniProtKB-KW"/>
</dbReference>
<dbReference type="InterPro" id="IPR006620">
    <property type="entry name" value="Pro_4_hyd_alph"/>
</dbReference>
<dbReference type="Pfam" id="PF10637">
    <property type="entry name" value="Ofd1_CTDD"/>
    <property type="match status" value="1"/>
</dbReference>
<dbReference type="GO" id="GO:0005737">
    <property type="term" value="C:cytoplasm"/>
    <property type="evidence" value="ECO:0007669"/>
    <property type="project" value="TreeGrafter"/>
</dbReference>
<keyword evidence="6" id="KW-0560">Oxidoreductase</keyword>
<sequence>MSHSLDETTHDSRKRQHLATDSAYNDDAGDGPIRPAVNPAYLNQHTLERLREALAGQPPSGQEAVAGVWQDAESGARCLATPFPVLQLPRFFSLPEEATSHAFASALQVELAEEPLRHRSNDLFDFHQSWDAQALQGRRMHGLRDVMSSAPVLSIVETVLGVKGLMPGRVDMAAQRYDRGGYLLCHDDDIKEEVESGVARRVAFVYYLVDEMWSAEDGGEYAMFDTVHGQPGRIVHRVLPERGALVMFRVGETSWHQVEEVRTRVAGRARWSVTGWLYGPLDQSNASMSSADRASPASGSMPVPTFAPLTAAAAEAVAAVESPLAQWICDDYLSDEAVARVDERFADESTVQLCGFLRASARDRLARAILQLRTYAGDETSSAWCELGPASLRRYQMLADTCQIQDAATREAAQTLREFDQFMRSVPLAIHLGRLTSLGLGASTRAYGELRRITHGDYTLLRDDWKEPIGLDAVFHLLLKVPFDADTDVSPSAHHWPDADAGEAEWHGAYHYVSAEDGDLLATLTPADNALTLVYRDEGVSRFLKYSLQESGQLERLDALYTYQVDFGDGSDVDMA</sequence>
<evidence type="ECO:0000259" key="10">
    <source>
        <dbReference type="PROSITE" id="PS51471"/>
    </source>
</evidence>
<evidence type="ECO:0000313" key="11">
    <source>
        <dbReference type="EMBL" id="RKP10779.1"/>
    </source>
</evidence>
<dbReference type="InterPro" id="IPR039558">
    <property type="entry name" value="TPA1/OFD1_N"/>
</dbReference>
<keyword evidence="7" id="KW-0408">Iron</keyword>
<dbReference type="STRING" id="78915.A0A4V1IXE5"/>
<keyword evidence="5" id="KW-0223">Dioxygenase</keyword>
<organism evidence="11 12">
    <name type="scientific">Thamnocephalis sphaerospora</name>
    <dbReference type="NCBI Taxonomy" id="78915"/>
    <lineage>
        <taxon>Eukaryota</taxon>
        <taxon>Fungi</taxon>
        <taxon>Fungi incertae sedis</taxon>
        <taxon>Zoopagomycota</taxon>
        <taxon>Zoopagomycotina</taxon>
        <taxon>Zoopagomycetes</taxon>
        <taxon>Zoopagales</taxon>
        <taxon>Sigmoideomycetaceae</taxon>
        <taxon>Thamnocephalis</taxon>
    </lineage>
</organism>
<proteinExistence type="inferred from homology"/>
<evidence type="ECO:0000256" key="1">
    <source>
        <dbReference type="ARBA" id="ARBA00001961"/>
    </source>
</evidence>
<dbReference type="Proteomes" id="UP000271241">
    <property type="component" value="Unassembled WGS sequence"/>
</dbReference>